<gene>
    <name evidence="1" type="ORF">L2716_06595</name>
</gene>
<evidence type="ECO:0000313" key="2">
    <source>
        <dbReference type="Proteomes" id="UP001649381"/>
    </source>
</evidence>
<dbReference type="EMBL" id="JAKIJS010000001">
    <property type="protein sequence ID" value="MCF6137393.1"/>
    <property type="molecule type" value="Genomic_DNA"/>
</dbReference>
<keyword evidence="2" id="KW-1185">Reference proteome</keyword>
<dbReference type="RefSeq" id="WP_236332948.1">
    <property type="nucleotide sequence ID" value="NZ_JAKIJS010000001.1"/>
</dbReference>
<dbReference type="Proteomes" id="UP001649381">
    <property type="component" value="Unassembled WGS sequence"/>
</dbReference>
<protein>
    <submittedName>
        <fullName evidence="1">Uncharacterized protein</fullName>
    </submittedName>
</protein>
<sequence>MESIVIRSFHNDEVRFAFVYNGRLYTMMMNWSLEQNHWNLHTYDQELLKDPDQHGFIVNQLLSNYRVKEFFKEKNISHDQIFCKDCENVTVE</sequence>
<name>A0ABS9H0U5_9BACL</name>
<accession>A0ABS9H0U5</accession>
<evidence type="ECO:0000313" key="1">
    <source>
        <dbReference type="EMBL" id="MCF6137393.1"/>
    </source>
</evidence>
<proteinExistence type="predicted"/>
<comment type="caution">
    <text evidence="1">The sequence shown here is derived from an EMBL/GenBank/DDBJ whole genome shotgun (WGS) entry which is preliminary data.</text>
</comment>
<organism evidence="1 2">
    <name type="scientific">Pseudalkalibacillus berkeleyi</name>
    <dbReference type="NCBI Taxonomy" id="1069813"/>
    <lineage>
        <taxon>Bacteria</taxon>
        <taxon>Bacillati</taxon>
        <taxon>Bacillota</taxon>
        <taxon>Bacilli</taxon>
        <taxon>Bacillales</taxon>
        <taxon>Fictibacillaceae</taxon>
        <taxon>Pseudalkalibacillus</taxon>
    </lineage>
</organism>
<reference evidence="1 2" key="1">
    <citation type="submission" date="2022-01" db="EMBL/GenBank/DDBJ databases">
        <title>Alkalihalobacillus sp. EGI L200015, a novel bacterium isolated from a salt lake sediment.</title>
        <authorList>
            <person name="Gao L."/>
            <person name="Fang B.-Z."/>
            <person name="Li W.-J."/>
        </authorList>
    </citation>
    <scope>NUCLEOTIDE SEQUENCE [LARGE SCALE GENOMIC DNA]</scope>
    <source>
        <strain evidence="1 2">KCTC 12718</strain>
    </source>
</reference>